<dbReference type="GO" id="GO:0043634">
    <property type="term" value="P:polyadenylation-dependent ncRNA catabolic process"/>
    <property type="evidence" value="ECO:0007669"/>
    <property type="project" value="TreeGrafter"/>
</dbReference>
<feature type="compositionally biased region" description="Basic residues" evidence="8">
    <location>
        <begin position="62"/>
        <end position="74"/>
    </location>
</feature>
<dbReference type="Gene3D" id="1.10.1410.10">
    <property type="match status" value="1"/>
</dbReference>
<dbReference type="GO" id="GO:0071037">
    <property type="term" value="P:nuclear polyadenylation-dependent snRNA catabolic process"/>
    <property type="evidence" value="ECO:0007669"/>
    <property type="project" value="UniProtKB-ARBA"/>
</dbReference>
<comment type="similarity">
    <text evidence="2">Belongs to the DNA polymerase type-B-like family.</text>
</comment>
<accession>A0A1E3NL79</accession>
<dbReference type="SUPFAM" id="SSF81631">
    <property type="entry name" value="PAP/OAS1 substrate-binding domain"/>
    <property type="match status" value="1"/>
</dbReference>
<dbReference type="Proteomes" id="UP000094455">
    <property type="component" value="Unassembled WGS sequence"/>
</dbReference>
<feature type="compositionally biased region" description="Acidic residues" evidence="8">
    <location>
        <begin position="95"/>
        <end position="105"/>
    </location>
</feature>
<sequence>MAGPQTARGVEKPAKSGKIPRKGGKKNGQPSSATGSGAGTAKSESNRSGGGPAAAAGFVALKKSKKAKSKRKKSQLSDEKNSKADGKRKAGNEFENLDEEEEEEEKEQKEKAAAEDDDRLDSEDELVEISSASDSSGEEDADTSHEKGSGDPDRYISLVDSDSEDAGAGEEKDEGEEDQLPPLKRQKVKGSNMDDDYIAFDFSSDEGEAAAAAPGQADYSAYDDNEYLSNDEGSYHSKNIHHKAGEANDEFPWIRNSDHSREREMSDWLTSEIKDFVRYISPSAEEINNRNKVINNLKEHIRSIWPDAELHCFGSFATDLYLPGSDIDCVVISKRGRYDNKSSLYQLTSYIRNHNLGVEVVPIAKAKVPIIKFVDPQTRIHIDISFEKTNGLTAAKLIIDWLAQTPGLRELVLIVKHFLAVRKLNEVHVGGLGGFSIICLVYSFLKLHPRLSTNNIDPMENLGCLLIEFFELYGYNFGYDSVALAFNSNKEPIYLTKRSNPDLLGRNPFSLAIQDPYDPANNISRGSFNLKDIKRAFGGAFELLVNKCYELNAATYKQRLGKSILGGIIKYKGKQRDFLDARKHVKNVAFHAASGKVTKKTLTSTGGLPPLPSEKAGIDVDDYFMSDSYYSESESDTEKPAPKKSKKGGAADQYSKIFESSQKTQTVKKVIDKKPEELLDIKDDTDDAYTPELPVAAKKEPDFTDSDSDYDPSSTVPRNSDASVSAYRAAKEERREYWTQKSGGTF</sequence>
<keyword evidence="12" id="KW-1185">Reference proteome</keyword>
<reference evidence="11 12" key="1">
    <citation type="journal article" date="2016" name="Proc. Natl. Acad. Sci. U.S.A.">
        <title>Comparative genomics of biotechnologically important yeasts.</title>
        <authorList>
            <person name="Riley R."/>
            <person name="Haridas S."/>
            <person name="Wolfe K.H."/>
            <person name="Lopes M.R."/>
            <person name="Hittinger C.T."/>
            <person name="Goeker M."/>
            <person name="Salamov A.A."/>
            <person name="Wisecaver J.H."/>
            <person name="Long T.M."/>
            <person name="Calvey C.H."/>
            <person name="Aerts A.L."/>
            <person name="Barry K.W."/>
            <person name="Choi C."/>
            <person name="Clum A."/>
            <person name="Coughlan A.Y."/>
            <person name="Deshpande S."/>
            <person name="Douglass A.P."/>
            <person name="Hanson S.J."/>
            <person name="Klenk H.-P."/>
            <person name="LaButti K.M."/>
            <person name="Lapidus A."/>
            <person name="Lindquist E.A."/>
            <person name="Lipzen A.M."/>
            <person name="Meier-Kolthoff J.P."/>
            <person name="Ohm R.A."/>
            <person name="Otillar R.P."/>
            <person name="Pangilinan J.L."/>
            <person name="Peng Y."/>
            <person name="Rokas A."/>
            <person name="Rosa C.A."/>
            <person name="Scheuner C."/>
            <person name="Sibirny A.A."/>
            <person name="Slot J.C."/>
            <person name="Stielow J.B."/>
            <person name="Sun H."/>
            <person name="Kurtzman C.P."/>
            <person name="Blackwell M."/>
            <person name="Grigoriev I.V."/>
            <person name="Jeffries T.W."/>
        </authorList>
    </citation>
    <scope>NUCLEOTIDE SEQUENCE [LARGE SCALE GENOMIC DNA]</scope>
    <source>
        <strain evidence="11 12">NRRL Y-2026</strain>
    </source>
</reference>
<dbReference type="GO" id="GO:0071036">
    <property type="term" value="P:nuclear polyadenylation-dependent snoRNA catabolic process"/>
    <property type="evidence" value="ECO:0007669"/>
    <property type="project" value="UniProtKB-ARBA"/>
</dbReference>
<feature type="compositionally biased region" description="Acidic residues" evidence="8">
    <location>
        <begin position="115"/>
        <end position="127"/>
    </location>
</feature>
<dbReference type="GO" id="GO:0031499">
    <property type="term" value="C:TRAMP complex"/>
    <property type="evidence" value="ECO:0007669"/>
    <property type="project" value="TreeGrafter"/>
</dbReference>
<dbReference type="STRING" id="763406.A0A1E3NL79"/>
<feature type="domain" description="PAP-associated" evidence="9">
    <location>
        <begin position="461"/>
        <end position="521"/>
    </location>
</feature>
<keyword evidence="5" id="KW-0479">Metal-binding</keyword>
<dbReference type="AlphaFoldDB" id="A0A1E3NL79"/>
<evidence type="ECO:0000256" key="1">
    <source>
        <dbReference type="ARBA" id="ARBA00001936"/>
    </source>
</evidence>
<feature type="compositionally biased region" description="Basic and acidic residues" evidence="8">
    <location>
        <begin position="75"/>
        <end position="92"/>
    </location>
</feature>
<dbReference type="FunFam" id="3.30.460.10:FF:000006">
    <property type="entry name" value="non-canonical poly(A) RNA polymerase PAPD5"/>
    <property type="match status" value="1"/>
</dbReference>
<dbReference type="GO" id="GO:0071035">
    <property type="term" value="P:nuclear polyadenylation-dependent rRNA catabolic process"/>
    <property type="evidence" value="ECO:0007669"/>
    <property type="project" value="UniProtKB-ARBA"/>
</dbReference>
<evidence type="ECO:0000313" key="11">
    <source>
        <dbReference type="EMBL" id="ODQ46881.1"/>
    </source>
</evidence>
<evidence type="ECO:0000259" key="9">
    <source>
        <dbReference type="Pfam" id="PF03828"/>
    </source>
</evidence>
<feature type="compositionally biased region" description="Basic and acidic residues" evidence="8">
    <location>
        <begin position="142"/>
        <end position="154"/>
    </location>
</feature>
<feature type="compositionally biased region" description="Basic and acidic residues" evidence="8">
    <location>
        <begin position="729"/>
        <end position="738"/>
    </location>
</feature>
<feature type="region of interest" description="Disordered" evidence="8">
    <location>
        <begin position="1"/>
        <end position="191"/>
    </location>
</feature>
<evidence type="ECO:0000256" key="8">
    <source>
        <dbReference type="SAM" id="MobiDB-lite"/>
    </source>
</evidence>
<gene>
    <name evidence="11" type="ORF">PICMEDRAFT_16687</name>
</gene>
<dbReference type="InterPro" id="IPR002058">
    <property type="entry name" value="PAP_assoc"/>
</dbReference>
<dbReference type="PANTHER" id="PTHR23092:SF15">
    <property type="entry name" value="INACTIVE NON-CANONICAL POLY(A) RNA POLYMERASE PROTEIN TRF4-2-RELATED"/>
    <property type="match status" value="1"/>
</dbReference>
<dbReference type="GO" id="GO:0046872">
    <property type="term" value="F:metal ion binding"/>
    <property type="evidence" value="ECO:0007669"/>
    <property type="project" value="UniProtKB-KW"/>
</dbReference>
<evidence type="ECO:0000256" key="3">
    <source>
        <dbReference type="ARBA" id="ARBA00012388"/>
    </source>
</evidence>
<dbReference type="InterPro" id="IPR054708">
    <property type="entry name" value="MTPAP-like_central"/>
</dbReference>
<dbReference type="CDD" id="cd05402">
    <property type="entry name" value="NT_PAP_TUTase"/>
    <property type="match status" value="1"/>
</dbReference>
<dbReference type="InterPro" id="IPR043519">
    <property type="entry name" value="NT_sf"/>
</dbReference>
<organism evidence="11 12">
    <name type="scientific">Pichia membranifaciens NRRL Y-2026</name>
    <dbReference type="NCBI Taxonomy" id="763406"/>
    <lineage>
        <taxon>Eukaryota</taxon>
        <taxon>Fungi</taxon>
        <taxon>Dikarya</taxon>
        <taxon>Ascomycota</taxon>
        <taxon>Saccharomycotina</taxon>
        <taxon>Pichiomycetes</taxon>
        <taxon>Pichiales</taxon>
        <taxon>Pichiaceae</taxon>
        <taxon>Pichia</taxon>
    </lineage>
</organism>
<dbReference type="Gene3D" id="3.30.460.10">
    <property type="entry name" value="Beta Polymerase, domain 2"/>
    <property type="match status" value="1"/>
</dbReference>
<protein>
    <recommendedName>
        <fullName evidence="3">polynucleotide adenylyltransferase</fullName>
        <ecNumber evidence="3">2.7.7.19</ecNumber>
    </recommendedName>
</protein>
<feature type="domain" description="Poly(A) RNA polymerase mitochondrial-like central palm" evidence="10">
    <location>
        <begin position="269"/>
        <end position="398"/>
    </location>
</feature>
<feature type="region of interest" description="Disordered" evidence="8">
    <location>
        <begin position="681"/>
        <end position="746"/>
    </location>
</feature>
<dbReference type="FunFam" id="1.10.1410.10:FF:000003">
    <property type="entry name" value="non-canonical poly(A) RNA polymerase PAPD7"/>
    <property type="match status" value="1"/>
</dbReference>
<dbReference type="Pfam" id="PF22600">
    <property type="entry name" value="MTPAP-like_central"/>
    <property type="match status" value="1"/>
</dbReference>
<evidence type="ECO:0000259" key="10">
    <source>
        <dbReference type="Pfam" id="PF22600"/>
    </source>
</evidence>
<dbReference type="GO" id="GO:0071039">
    <property type="term" value="P:nuclear polyadenylation-dependent CUT catabolic process"/>
    <property type="evidence" value="ECO:0007669"/>
    <property type="project" value="UniProtKB-ARBA"/>
</dbReference>
<dbReference type="GO" id="GO:0071038">
    <property type="term" value="P:TRAMP-dependent tRNA surveillance pathway"/>
    <property type="evidence" value="ECO:0007669"/>
    <property type="project" value="UniProtKB-ARBA"/>
</dbReference>
<evidence type="ECO:0000256" key="5">
    <source>
        <dbReference type="ARBA" id="ARBA00022723"/>
    </source>
</evidence>
<dbReference type="GO" id="GO:0005730">
    <property type="term" value="C:nucleolus"/>
    <property type="evidence" value="ECO:0007669"/>
    <property type="project" value="TreeGrafter"/>
</dbReference>
<evidence type="ECO:0000256" key="4">
    <source>
        <dbReference type="ARBA" id="ARBA00022679"/>
    </source>
</evidence>
<evidence type="ECO:0000256" key="7">
    <source>
        <dbReference type="ARBA" id="ARBA00048830"/>
    </source>
</evidence>
<evidence type="ECO:0000256" key="6">
    <source>
        <dbReference type="ARBA" id="ARBA00022842"/>
    </source>
</evidence>
<dbReference type="GO" id="GO:0071042">
    <property type="term" value="P:nuclear polyadenylation-dependent mRNA catabolic process"/>
    <property type="evidence" value="ECO:0007669"/>
    <property type="project" value="UniProtKB-ARBA"/>
</dbReference>
<dbReference type="GO" id="GO:0034475">
    <property type="term" value="P:U4 snRNA 3'-end processing"/>
    <property type="evidence" value="ECO:0007669"/>
    <property type="project" value="UniProtKB-ARBA"/>
</dbReference>
<feature type="compositionally biased region" description="Acidic residues" evidence="8">
    <location>
        <begin position="161"/>
        <end position="179"/>
    </location>
</feature>
<feature type="region of interest" description="Disordered" evidence="8">
    <location>
        <begin position="631"/>
        <end position="652"/>
    </location>
</feature>
<dbReference type="GeneID" id="30177995"/>
<dbReference type="OrthoDB" id="273917at2759"/>
<dbReference type="GO" id="GO:0003729">
    <property type="term" value="F:mRNA binding"/>
    <property type="evidence" value="ECO:0007669"/>
    <property type="project" value="TreeGrafter"/>
</dbReference>
<dbReference type="GO" id="GO:0071044">
    <property type="term" value="P:histone mRNA catabolic process"/>
    <property type="evidence" value="ECO:0007669"/>
    <property type="project" value="UniProtKB-ARBA"/>
</dbReference>
<name>A0A1E3NL79_9ASCO</name>
<comment type="catalytic activity">
    <reaction evidence="7">
        <text>RNA(n) + ATP = RNA(n)-3'-adenine ribonucleotide + diphosphate</text>
        <dbReference type="Rhea" id="RHEA:11332"/>
        <dbReference type="Rhea" id="RHEA-COMP:14527"/>
        <dbReference type="Rhea" id="RHEA-COMP:17347"/>
        <dbReference type="ChEBI" id="CHEBI:30616"/>
        <dbReference type="ChEBI" id="CHEBI:33019"/>
        <dbReference type="ChEBI" id="CHEBI:140395"/>
        <dbReference type="ChEBI" id="CHEBI:173115"/>
        <dbReference type="EC" id="2.7.7.19"/>
    </reaction>
</comment>
<dbReference type="RefSeq" id="XP_019017994.1">
    <property type="nucleotide sequence ID" value="XM_019161308.1"/>
</dbReference>
<dbReference type="Pfam" id="PF03828">
    <property type="entry name" value="PAP_assoc"/>
    <property type="match status" value="1"/>
</dbReference>
<dbReference type="PANTHER" id="PTHR23092">
    <property type="entry name" value="POLY(A) RNA POLYMERASE"/>
    <property type="match status" value="1"/>
</dbReference>
<evidence type="ECO:0000313" key="12">
    <source>
        <dbReference type="Proteomes" id="UP000094455"/>
    </source>
</evidence>
<dbReference type="GO" id="GO:1990817">
    <property type="term" value="F:poly(A) RNA polymerase activity"/>
    <property type="evidence" value="ECO:0007669"/>
    <property type="project" value="UniProtKB-EC"/>
</dbReference>
<keyword evidence="4" id="KW-0808">Transferase</keyword>
<evidence type="ECO:0000256" key="2">
    <source>
        <dbReference type="ARBA" id="ARBA00008593"/>
    </source>
</evidence>
<dbReference type="EC" id="2.7.7.19" evidence="3"/>
<dbReference type="GO" id="GO:0071051">
    <property type="term" value="P:poly(A)-dependent snoRNA 3'-end processing"/>
    <property type="evidence" value="ECO:0007669"/>
    <property type="project" value="UniProtKB-ARBA"/>
</dbReference>
<dbReference type="EMBL" id="KV454003">
    <property type="protein sequence ID" value="ODQ46881.1"/>
    <property type="molecule type" value="Genomic_DNA"/>
</dbReference>
<comment type="cofactor">
    <cofactor evidence="1">
        <name>Mn(2+)</name>
        <dbReference type="ChEBI" id="CHEBI:29035"/>
    </cofactor>
</comment>
<proteinExistence type="inferred from homology"/>
<dbReference type="SUPFAM" id="SSF81301">
    <property type="entry name" value="Nucleotidyltransferase"/>
    <property type="match status" value="1"/>
</dbReference>
<dbReference type="InterPro" id="IPR045862">
    <property type="entry name" value="Trf4-like"/>
</dbReference>
<keyword evidence="6" id="KW-0460">Magnesium</keyword>